<evidence type="ECO:0000313" key="2">
    <source>
        <dbReference type="Proteomes" id="UP001055111"/>
    </source>
</evidence>
<evidence type="ECO:0000313" key="1">
    <source>
        <dbReference type="EMBL" id="GJH22876.1"/>
    </source>
</evidence>
<reference evidence="1" key="1">
    <citation type="submission" date="2022-09" db="EMBL/GenBank/DDBJ databases">
        <title>Isolation and characterization of 3-chlorobenzoate degrading bacteria from soils in Shizuoka.</title>
        <authorList>
            <person name="Ifat A."/>
            <person name="Ogawa N."/>
            <person name="Kimbara K."/>
            <person name="Moriuchi R."/>
            <person name="Dohra H."/>
            <person name="Shintani M."/>
        </authorList>
    </citation>
    <scope>NUCLEOTIDE SEQUENCE</scope>
    <source>
        <strain evidence="1">19CS4-2</strain>
    </source>
</reference>
<name>A0AA37MMF4_9BURK</name>
<comment type="caution">
    <text evidence="1">The sequence shown here is derived from an EMBL/GenBank/DDBJ whole genome shotgun (WGS) entry which is preliminary data.</text>
</comment>
<dbReference type="AlphaFoldDB" id="A0AA37MMF4"/>
<dbReference type="RefSeq" id="WP_238209353.1">
    <property type="nucleotide sequence ID" value="NZ_BPUS01000001.1"/>
</dbReference>
<proteinExistence type="predicted"/>
<gene>
    <name evidence="1" type="ORF">CBA19CS42_00190</name>
</gene>
<dbReference type="EMBL" id="BPUS01000001">
    <property type="protein sequence ID" value="GJH22876.1"/>
    <property type="molecule type" value="Genomic_DNA"/>
</dbReference>
<accession>A0AA37MMF4</accession>
<protein>
    <submittedName>
        <fullName evidence="1">Uncharacterized protein</fullName>
    </submittedName>
</protein>
<dbReference type="Proteomes" id="UP001055111">
    <property type="component" value="Unassembled WGS sequence"/>
</dbReference>
<sequence length="176" mass="20233">MRSVEIPESIALEPKELAAHRNMRKTLSGALPFKPMNKTKWPKPFNRMARPRVHATELTRVSDDHSVLFMWRDGDELEDRSFYGHLVCVLPRGDLYPLLEFHYHPSHKGLHCKMPCQTASDYRNRLLPGAPELNLKTSRRFDPRMSEDRAALIVLFCETAGISISNEQYGQGDLLC</sequence>
<organism evidence="1 2">
    <name type="scientific">Caballeronia novacaledonica</name>
    <dbReference type="NCBI Taxonomy" id="1544861"/>
    <lineage>
        <taxon>Bacteria</taxon>
        <taxon>Pseudomonadati</taxon>
        <taxon>Pseudomonadota</taxon>
        <taxon>Betaproteobacteria</taxon>
        <taxon>Burkholderiales</taxon>
        <taxon>Burkholderiaceae</taxon>
        <taxon>Caballeronia</taxon>
    </lineage>
</organism>